<accession>A0A484H388</accession>
<evidence type="ECO:0000313" key="1">
    <source>
        <dbReference type="EMBL" id="TEA41926.1"/>
    </source>
</evidence>
<name>A0A484H388_SOUCH</name>
<protein>
    <submittedName>
        <fullName evidence="1">Uncharacterized protein</fullName>
    </submittedName>
</protein>
<gene>
    <name evidence="1" type="ORF">DBR06_SOUSAS26810018</name>
</gene>
<dbReference type="AlphaFoldDB" id="A0A484H388"/>
<feature type="non-terminal residue" evidence="1">
    <location>
        <position position="1"/>
    </location>
</feature>
<proteinExistence type="predicted"/>
<sequence>FVQQRGSLIEQVLPVMECIAFFHPGHNAH</sequence>
<evidence type="ECO:0000313" key="2">
    <source>
        <dbReference type="Proteomes" id="UP000295264"/>
    </source>
</evidence>
<organism evidence="1 2">
    <name type="scientific">Sousa chinensis</name>
    <name type="common">Indo-pacific humpbacked dolphin</name>
    <name type="synonym">Steno chinensis</name>
    <dbReference type="NCBI Taxonomy" id="103600"/>
    <lineage>
        <taxon>Eukaryota</taxon>
        <taxon>Metazoa</taxon>
        <taxon>Chordata</taxon>
        <taxon>Craniata</taxon>
        <taxon>Vertebrata</taxon>
        <taxon>Euteleostomi</taxon>
        <taxon>Mammalia</taxon>
        <taxon>Eutheria</taxon>
        <taxon>Laurasiatheria</taxon>
        <taxon>Artiodactyla</taxon>
        <taxon>Whippomorpha</taxon>
        <taxon>Cetacea</taxon>
        <taxon>Odontoceti</taxon>
        <taxon>Delphinidae</taxon>
        <taxon>Sousa</taxon>
    </lineage>
</organism>
<keyword evidence="2" id="KW-1185">Reference proteome</keyword>
<dbReference type="EMBL" id="QWLN02000835">
    <property type="protein sequence ID" value="TEA41926.1"/>
    <property type="molecule type" value="Genomic_DNA"/>
</dbReference>
<reference evidence="1 2" key="1">
    <citation type="journal article" date="2018" name="Genomics">
        <title>Molecular footprints of inshore aquatic adaptation in Indo-Pacific humpback dolphin (Sousa chinensis).</title>
        <authorList>
            <person name="Ming Y."/>
            <person name="Jian J."/>
            <person name="Yu F."/>
            <person name="Yu X."/>
            <person name="Wang J."/>
            <person name="Liu W."/>
        </authorList>
    </citation>
    <scope>NUCLEOTIDE SEQUENCE [LARGE SCALE GENOMIC DNA]</scope>
    <source>
        <strain evidence="1">MY-2018</strain>
        <tissue evidence="1">Skin</tissue>
    </source>
</reference>
<comment type="caution">
    <text evidence="1">The sequence shown here is derived from an EMBL/GenBank/DDBJ whole genome shotgun (WGS) entry which is preliminary data.</text>
</comment>
<dbReference type="Proteomes" id="UP000295264">
    <property type="component" value="Unassembled WGS sequence"/>
</dbReference>